<accession>A0ABV1P1Q7</accession>
<dbReference type="Pfam" id="PF00171">
    <property type="entry name" value="Aldedh"/>
    <property type="match status" value="1"/>
</dbReference>
<dbReference type="PROSITE" id="PS00687">
    <property type="entry name" value="ALDEHYDE_DEHYDR_GLU"/>
    <property type="match status" value="1"/>
</dbReference>
<comment type="similarity">
    <text evidence="1 3 5">Belongs to the aldehyde dehydrogenase family.</text>
</comment>
<sequence length="532" mass="55819">MSLDTGLDAHADPHAEGLGLPQGQDGPAHGATFDSLDPATGDVVGTHPVDDAAAVDAAVARARQSAGWWAALGFDGRKEVLAQWRGVLTRRIGQLAAVVHAETGKPHADAALEIGLAIDHLAWVGAHAEKVLGRTRVSPGLLLSNQTASVEYLPLGVVGVIGPWNYPVFTPMGSIAYALAAGNAVVFKPSELTPGVGRWLADSLREVVGDRALLQVVTGFGETGAALCRADIDKLAFTGSTATGKRVMATCAERLTPVVIEAGGKDALLVDADADVTAAADAAAWGAFSNAGQTCIGVERVYVHEQVYDRFLAELSDRARAVHAGNDPAAKLGPMTMASQVDVVRSHVSDALQRGGRAVVGGEDTVGERFVQPTVLVDVPEDSLAVTEETFGPTVTVRKVRDMDEAVALTNAGKYGLGSTVFSAKRGPEIARRLRTGMTAVNSVISFAAVPGLPFGGVGDSGFGRIHGPDGLKEFTYAKAVTRQRFKPVLNLTTFDRTPEQDTTFATLLTALHGRASQLPKRPRKPLRTRKD</sequence>
<dbReference type="Proteomes" id="UP001482520">
    <property type="component" value="Unassembled WGS sequence"/>
</dbReference>
<protein>
    <recommendedName>
        <fullName evidence="3">Aldehyde dehydrogenase</fullName>
    </recommendedName>
</protein>
<evidence type="ECO:0000256" key="1">
    <source>
        <dbReference type="ARBA" id="ARBA00009986"/>
    </source>
</evidence>
<evidence type="ECO:0000256" key="3">
    <source>
        <dbReference type="PIRNR" id="PIRNR036492"/>
    </source>
</evidence>
<organism evidence="8 9">
    <name type="scientific">Nocardioides kribbensis</name>
    <dbReference type="NCBI Taxonomy" id="305517"/>
    <lineage>
        <taxon>Bacteria</taxon>
        <taxon>Bacillati</taxon>
        <taxon>Actinomycetota</taxon>
        <taxon>Actinomycetes</taxon>
        <taxon>Propionibacteriales</taxon>
        <taxon>Nocardioidaceae</taxon>
        <taxon>Nocardioides</taxon>
    </lineage>
</organism>
<dbReference type="RefSeq" id="WP_349805184.1">
    <property type="nucleotide sequence ID" value="NZ_JBEGDP010000020.1"/>
</dbReference>
<dbReference type="Gene3D" id="3.40.605.10">
    <property type="entry name" value="Aldehyde Dehydrogenase, Chain A, domain 1"/>
    <property type="match status" value="1"/>
</dbReference>
<dbReference type="InterPro" id="IPR016160">
    <property type="entry name" value="Ald_DH_CS_CYS"/>
</dbReference>
<name>A0ABV1P1Q7_9ACTN</name>
<proteinExistence type="inferred from homology"/>
<evidence type="ECO:0000256" key="5">
    <source>
        <dbReference type="RuleBase" id="RU003345"/>
    </source>
</evidence>
<evidence type="ECO:0000256" key="4">
    <source>
        <dbReference type="PROSITE-ProRule" id="PRU10007"/>
    </source>
</evidence>
<dbReference type="InterPro" id="IPR029510">
    <property type="entry name" value="Ald_DH_CS_GLU"/>
</dbReference>
<dbReference type="EMBL" id="JBEGDP010000020">
    <property type="protein sequence ID" value="MEQ7848677.1"/>
    <property type="molecule type" value="Genomic_DNA"/>
</dbReference>
<dbReference type="CDD" id="cd07099">
    <property type="entry name" value="ALDH_DDALDH"/>
    <property type="match status" value="1"/>
</dbReference>
<dbReference type="InterPro" id="IPR012394">
    <property type="entry name" value="Aldehyde_DH_NAD(P)"/>
</dbReference>
<dbReference type="SUPFAM" id="SSF53720">
    <property type="entry name" value="ALDH-like"/>
    <property type="match status" value="1"/>
</dbReference>
<dbReference type="InterPro" id="IPR016163">
    <property type="entry name" value="Ald_DH_C"/>
</dbReference>
<keyword evidence="9" id="KW-1185">Reference proteome</keyword>
<keyword evidence="2 3" id="KW-0560">Oxidoreductase</keyword>
<comment type="caution">
    <text evidence="8">The sequence shown here is derived from an EMBL/GenBank/DDBJ whole genome shotgun (WGS) entry which is preliminary data.</text>
</comment>
<evidence type="ECO:0000256" key="6">
    <source>
        <dbReference type="SAM" id="MobiDB-lite"/>
    </source>
</evidence>
<evidence type="ECO:0000313" key="9">
    <source>
        <dbReference type="Proteomes" id="UP001482520"/>
    </source>
</evidence>
<dbReference type="InterPro" id="IPR016162">
    <property type="entry name" value="Ald_DH_N"/>
</dbReference>
<feature type="domain" description="Aldehyde dehydrogenase" evidence="7">
    <location>
        <begin position="31"/>
        <end position="481"/>
    </location>
</feature>
<evidence type="ECO:0000313" key="8">
    <source>
        <dbReference type="EMBL" id="MEQ7848677.1"/>
    </source>
</evidence>
<gene>
    <name evidence="8" type="ORF">V6R90_15450</name>
</gene>
<feature type="active site" evidence="4">
    <location>
        <position position="261"/>
    </location>
</feature>
<evidence type="ECO:0000256" key="2">
    <source>
        <dbReference type="ARBA" id="ARBA00023002"/>
    </source>
</evidence>
<dbReference type="PANTHER" id="PTHR11699">
    <property type="entry name" value="ALDEHYDE DEHYDROGENASE-RELATED"/>
    <property type="match status" value="1"/>
</dbReference>
<dbReference type="InterPro" id="IPR015590">
    <property type="entry name" value="Aldehyde_DH_dom"/>
</dbReference>
<evidence type="ECO:0000259" key="7">
    <source>
        <dbReference type="Pfam" id="PF00171"/>
    </source>
</evidence>
<dbReference type="Gene3D" id="3.40.309.10">
    <property type="entry name" value="Aldehyde Dehydrogenase, Chain A, domain 2"/>
    <property type="match status" value="1"/>
</dbReference>
<dbReference type="InterPro" id="IPR016161">
    <property type="entry name" value="Ald_DH/histidinol_DH"/>
</dbReference>
<reference evidence="8 9" key="1">
    <citation type="submission" date="2024-02" db="EMBL/GenBank/DDBJ databases">
        <title>Full genome sequence of Nocardioides kribbensis.</title>
        <authorList>
            <person name="Poletto B.L."/>
            <person name="Silva G."/>
            <person name="Galante D."/>
            <person name="Campos K.R."/>
            <person name="Santos M.B.N."/>
            <person name="Sacchi C.T."/>
        </authorList>
    </citation>
    <scope>NUCLEOTIDE SEQUENCE [LARGE SCALE GENOMIC DNA]</scope>
    <source>
        <strain evidence="8 9">O4R</strain>
    </source>
</reference>
<dbReference type="PROSITE" id="PS00070">
    <property type="entry name" value="ALDEHYDE_DEHYDR_CYS"/>
    <property type="match status" value="1"/>
</dbReference>
<feature type="region of interest" description="Disordered" evidence="6">
    <location>
        <begin position="1"/>
        <end position="47"/>
    </location>
</feature>
<dbReference type="PIRSF" id="PIRSF036492">
    <property type="entry name" value="ALDH"/>
    <property type="match status" value="1"/>
</dbReference>